<evidence type="ECO:0000313" key="1">
    <source>
        <dbReference type="EMBL" id="KKM14590.1"/>
    </source>
</evidence>
<dbReference type="AlphaFoldDB" id="A0A0F9KH34"/>
<protein>
    <submittedName>
        <fullName evidence="1">Uncharacterized protein</fullName>
    </submittedName>
</protein>
<gene>
    <name evidence="1" type="ORF">LCGC14_1704610</name>
</gene>
<reference evidence="1" key="1">
    <citation type="journal article" date="2015" name="Nature">
        <title>Complex archaea that bridge the gap between prokaryotes and eukaryotes.</title>
        <authorList>
            <person name="Spang A."/>
            <person name="Saw J.H."/>
            <person name="Jorgensen S.L."/>
            <person name="Zaremba-Niedzwiedzka K."/>
            <person name="Martijn J."/>
            <person name="Lind A.E."/>
            <person name="van Eijk R."/>
            <person name="Schleper C."/>
            <person name="Guy L."/>
            <person name="Ettema T.J."/>
        </authorList>
    </citation>
    <scope>NUCLEOTIDE SEQUENCE</scope>
</reference>
<accession>A0A0F9KH34</accession>
<dbReference type="EMBL" id="LAZR01015112">
    <property type="protein sequence ID" value="KKM14590.1"/>
    <property type="molecule type" value="Genomic_DNA"/>
</dbReference>
<proteinExistence type="predicted"/>
<comment type="caution">
    <text evidence="1">The sequence shown here is derived from an EMBL/GenBank/DDBJ whole genome shotgun (WGS) entry which is preliminary data.</text>
</comment>
<organism evidence="1">
    <name type="scientific">marine sediment metagenome</name>
    <dbReference type="NCBI Taxonomy" id="412755"/>
    <lineage>
        <taxon>unclassified sequences</taxon>
        <taxon>metagenomes</taxon>
        <taxon>ecological metagenomes</taxon>
    </lineage>
</organism>
<name>A0A0F9KH34_9ZZZZ</name>
<sequence length="66" mass="7280">MTEITYWFRCPKCGEAACIDSDQASGLASMVCPNESCDFHETGTVRSLVPTTTAMKPEDMPTWEMA</sequence>